<sequence>MMACSIPTDNNTTIPNWLDLPVEITANILQRLNTIDIVTSACKVCPLWENICKDPLMWRTIRMRYNDASPYIFNHVDLVKICRFAVKQSCGHLEDIDIDYFCTDDLLRYITVK</sequence>
<reference evidence="2 3" key="2">
    <citation type="journal article" date="2017" name="Front. Plant Sci.">
        <title>Gene Classification and Mining of Molecular Markers Useful in Red Clover (Trifolium pratense) Breeding.</title>
        <authorList>
            <person name="Istvanek J."/>
            <person name="Dluhosova J."/>
            <person name="Dluhos P."/>
            <person name="Patkova L."/>
            <person name="Nedelnik J."/>
            <person name="Repkova J."/>
        </authorList>
    </citation>
    <scope>NUCLEOTIDE SEQUENCE [LARGE SCALE GENOMIC DNA]</scope>
    <source>
        <strain evidence="3">cv. Tatra</strain>
        <tissue evidence="2">Young leaves</tissue>
    </source>
</reference>
<comment type="caution">
    <text evidence="2">The sequence shown here is derived from an EMBL/GenBank/DDBJ whole genome shotgun (WGS) entry which is preliminary data.</text>
</comment>
<dbReference type="STRING" id="57577.A0A2K3MGU1"/>
<dbReference type="EMBL" id="ASHM01061557">
    <property type="protein sequence ID" value="PNX90020.1"/>
    <property type="molecule type" value="Genomic_DNA"/>
</dbReference>
<dbReference type="Proteomes" id="UP000236291">
    <property type="component" value="Unassembled WGS sequence"/>
</dbReference>
<feature type="domain" description="F-box" evidence="1">
    <location>
        <begin position="14"/>
        <end position="61"/>
    </location>
</feature>
<dbReference type="PROSITE" id="PS50181">
    <property type="entry name" value="FBOX"/>
    <property type="match status" value="1"/>
</dbReference>
<dbReference type="CDD" id="cd22164">
    <property type="entry name" value="F-box_AtSKIP19-like"/>
    <property type="match status" value="1"/>
</dbReference>
<dbReference type="InterPro" id="IPR001810">
    <property type="entry name" value="F-box_dom"/>
</dbReference>
<dbReference type="InterPro" id="IPR036047">
    <property type="entry name" value="F-box-like_dom_sf"/>
</dbReference>
<gene>
    <name evidence="2" type="ORF">L195_g046143</name>
</gene>
<dbReference type="SUPFAM" id="SSF81383">
    <property type="entry name" value="F-box domain"/>
    <property type="match status" value="1"/>
</dbReference>
<proteinExistence type="predicted"/>
<organism evidence="2 3">
    <name type="scientific">Trifolium pratense</name>
    <name type="common">Red clover</name>
    <dbReference type="NCBI Taxonomy" id="57577"/>
    <lineage>
        <taxon>Eukaryota</taxon>
        <taxon>Viridiplantae</taxon>
        <taxon>Streptophyta</taxon>
        <taxon>Embryophyta</taxon>
        <taxon>Tracheophyta</taxon>
        <taxon>Spermatophyta</taxon>
        <taxon>Magnoliopsida</taxon>
        <taxon>eudicotyledons</taxon>
        <taxon>Gunneridae</taxon>
        <taxon>Pentapetalae</taxon>
        <taxon>rosids</taxon>
        <taxon>fabids</taxon>
        <taxon>Fabales</taxon>
        <taxon>Fabaceae</taxon>
        <taxon>Papilionoideae</taxon>
        <taxon>50 kb inversion clade</taxon>
        <taxon>NPAAA clade</taxon>
        <taxon>Hologalegina</taxon>
        <taxon>IRL clade</taxon>
        <taxon>Trifolieae</taxon>
        <taxon>Trifolium</taxon>
    </lineage>
</organism>
<protein>
    <submittedName>
        <fullName evidence="2">F-box protein skip19</fullName>
    </submittedName>
</protein>
<name>A0A2K3MGU1_TRIPR</name>
<reference evidence="2 3" key="1">
    <citation type="journal article" date="2014" name="Am. J. Bot.">
        <title>Genome assembly and annotation for red clover (Trifolium pratense; Fabaceae).</title>
        <authorList>
            <person name="Istvanek J."/>
            <person name="Jaros M."/>
            <person name="Krenek A."/>
            <person name="Repkova J."/>
        </authorList>
    </citation>
    <scope>NUCLEOTIDE SEQUENCE [LARGE SCALE GENOMIC DNA]</scope>
    <source>
        <strain evidence="3">cv. Tatra</strain>
        <tissue evidence="2">Young leaves</tissue>
    </source>
</reference>
<dbReference type="Pfam" id="PF12937">
    <property type="entry name" value="F-box-like"/>
    <property type="match status" value="1"/>
</dbReference>
<dbReference type="InterPro" id="IPR032675">
    <property type="entry name" value="LRR_dom_sf"/>
</dbReference>
<dbReference type="SMART" id="SM00256">
    <property type="entry name" value="FBOX"/>
    <property type="match status" value="1"/>
</dbReference>
<dbReference type="Gene3D" id="3.80.10.10">
    <property type="entry name" value="Ribonuclease Inhibitor"/>
    <property type="match status" value="1"/>
</dbReference>
<dbReference type="ExpressionAtlas" id="A0A2K3MGU1">
    <property type="expression patterns" value="baseline"/>
</dbReference>
<evidence type="ECO:0000313" key="3">
    <source>
        <dbReference type="Proteomes" id="UP000236291"/>
    </source>
</evidence>
<evidence type="ECO:0000259" key="1">
    <source>
        <dbReference type="PROSITE" id="PS50181"/>
    </source>
</evidence>
<accession>A0A2K3MGU1</accession>
<dbReference type="PANTHER" id="PTHR38926:SF2">
    <property type="entry name" value="F-BOX_LRR-REPEAT PROTEIN 21-RELATED"/>
    <property type="match status" value="1"/>
</dbReference>
<dbReference type="PANTHER" id="PTHR38926">
    <property type="entry name" value="F-BOX DOMAIN CONTAINING PROTEIN, EXPRESSED"/>
    <property type="match status" value="1"/>
</dbReference>
<dbReference type="AlphaFoldDB" id="A0A2K3MGU1"/>
<evidence type="ECO:0000313" key="2">
    <source>
        <dbReference type="EMBL" id="PNX90020.1"/>
    </source>
</evidence>